<dbReference type="SMART" id="SM01401">
    <property type="entry name" value="Sds3"/>
    <property type="match status" value="1"/>
</dbReference>
<evidence type="ECO:0000256" key="2">
    <source>
        <dbReference type="ARBA" id="ARBA00022491"/>
    </source>
</evidence>
<comment type="similarity">
    <text evidence="6">Belongs to the BRMS1 family.</text>
</comment>
<dbReference type="FunFam" id="1.20.5.1500:FF:000002">
    <property type="entry name" value="breast cancer metastasis-suppressor 1-like protein-A"/>
    <property type="match status" value="1"/>
</dbReference>
<dbReference type="Pfam" id="PF08598">
    <property type="entry name" value="Sds3"/>
    <property type="match status" value="1"/>
</dbReference>
<dbReference type="GO" id="GO:0005654">
    <property type="term" value="C:nucleoplasm"/>
    <property type="evidence" value="ECO:0007669"/>
    <property type="project" value="UniProtKB-ARBA"/>
</dbReference>
<feature type="compositionally biased region" description="Acidic residues" evidence="7">
    <location>
        <begin position="62"/>
        <end position="72"/>
    </location>
</feature>
<feature type="compositionally biased region" description="Basic and acidic residues" evidence="7">
    <location>
        <begin position="116"/>
        <end position="128"/>
    </location>
</feature>
<protein>
    <submittedName>
        <fullName evidence="8">Sds3-like-domain-containing protein</fullName>
    </submittedName>
</protein>
<accession>A0AA40K578</accession>
<feature type="region of interest" description="Disordered" evidence="7">
    <location>
        <begin position="1"/>
        <end position="366"/>
    </location>
</feature>
<feature type="compositionally biased region" description="Basic and acidic residues" evidence="7">
    <location>
        <begin position="346"/>
        <end position="366"/>
    </location>
</feature>
<feature type="compositionally biased region" description="Polar residues" evidence="7">
    <location>
        <begin position="597"/>
        <end position="618"/>
    </location>
</feature>
<dbReference type="Proteomes" id="UP001172155">
    <property type="component" value="Unassembled WGS sequence"/>
</dbReference>
<feature type="region of interest" description="Disordered" evidence="7">
    <location>
        <begin position="597"/>
        <end position="670"/>
    </location>
</feature>
<comment type="subcellular location">
    <subcellularLocation>
        <location evidence="1">Nucleus</location>
    </subcellularLocation>
</comment>
<feature type="compositionally biased region" description="Polar residues" evidence="7">
    <location>
        <begin position="641"/>
        <end position="656"/>
    </location>
</feature>
<dbReference type="AlphaFoldDB" id="A0AA40K578"/>
<feature type="compositionally biased region" description="Low complexity" evidence="7">
    <location>
        <begin position="1"/>
        <end position="27"/>
    </location>
</feature>
<reference evidence="8" key="1">
    <citation type="submission" date="2023-06" db="EMBL/GenBank/DDBJ databases">
        <title>Genome-scale phylogeny and comparative genomics of the fungal order Sordariales.</title>
        <authorList>
            <consortium name="Lawrence Berkeley National Laboratory"/>
            <person name="Hensen N."/>
            <person name="Bonometti L."/>
            <person name="Westerberg I."/>
            <person name="Brannstrom I.O."/>
            <person name="Guillou S."/>
            <person name="Cros-Aarteil S."/>
            <person name="Calhoun S."/>
            <person name="Haridas S."/>
            <person name="Kuo A."/>
            <person name="Mondo S."/>
            <person name="Pangilinan J."/>
            <person name="Riley R."/>
            <person name="LaButti K."/>
            <person name="Andreopoulos B."/>
            <person name="Lipzen A."/>
            <person name="Chen C."/>
            <person name="Yanf M."/>
            <person name="Daum C."/>
            <person name="Ng V."/>
            <person name="Clum A."/>
            <person name="Steindorff A."/>
            <person name="Ohm R."/>
            <person name="Martin F."/>
            <person name="Silar P."/>
            <person name="Natvig D."/>
            <person name="Lalanne C."/>
            <person name="Gautier V."/>
            <person name="Ament-velasquez S.L."/>
            <person name="Kruys A."/>
            <person name="Hutchinson M.I."/>
            <person name="Powell A.J."/>
            <person name="Barry K."/>
            <person name="Miller A.N."/>
            <person name="Grigoriev I.V."/>
            <person name="Debuchy R."/>
            <person name="Gladieux P."/>
            <person name="Thoren M.H."/>
            <person name="Johannesson H."/>
        </authorList>
    </citation>
    <scope>NUCLEOTIDE SEQUENCE</scope>
    <source>
        <strain evidence="8">SMH3187-1</strain>
    </source>
</reference>
<evidence type="ECO:0000256" key="7">
    <source>
        <dbReference type="SAM" id="MobiDB-lite"/>
    </source>
</evidence>
<feature type="compositionally biased region" description="Polar residues" evidence="7">
    <location>
        <begin position="259"/>
        <end position="268"/>
    </location>
</feature>
<proteinExistence type="inferred from homology"/>
<dbReference type="InterPro" id="IPR013907">
    <property type="entry name" value="Sds3"/>
</dbReference>
<dbReference type="PANTHER" id="PTHR21964">
    <property type="entry name" value="BREAST CANCER METASTASIS-SUPPRESSOR 1"/>
    <property type="match status" value="1"/>
</dbReference>
<evidence type="ECO:0000256" key="5">
    <source>
        <dbReference type="ARBA" id="ARBA00023242"/>
    </source>
</evidence>
<gene>
    <name evidence="8" type="ORF">B0T18DRAFT_368688</name>
</gene>
<feature type="compositionally biased region" description="Acidic residues" evidence="7">
    <location>
        <begin position="333"/>
        <end position="345"/>
    </location>
</feature>
<sequence length="688" mass="76181">MGPLLALSSSPPPRLDNSPSNLSSPLSDVEDKDADHEEMELHMRLHAPDRLGTPKRSNHGDEDSDVDEDSDDESKLSEMDINDSEAETERLYDTPQKDKTTRDVLGVRGGVGSRQFVDRRDRVFERSPSKLQQQLQAELDAENGASDNESLSEADEEEDDDELSRASSEAQPDPKPTKDRPRLSPSQPKKKPEPIASATSSKSNLTSQESQDSRKRKRSSVAGQSEQEQPLRKRTGSIGVPEGDFSADDAVIADDEGGVSTNPQSGTHTGEEDNIDPPAVPKNKEDPVASVEDDVVDTPRSRKTRRGSAKKRKSKSPERSGGQGTEEAHNDPPDDGDDPAAEDAVDEHVADADEEAEAAHRNEEELERKKAAWEELTAIEKQFSNFRERLYQERLAQLNQEEAMLTCENPSHPEYLAMLKCIEERRDEKVRLGALEMQLELAVLRDRAVGERSQIMSQFYQGVREAREKVLEELGQEWYEIQQERRRLANTIPDYGIRFPTSKPLAVKQAVAYNKEVSVLSGFAKHVGFPAAPVIHGVTEEQLENDWEAMRFQRVAEPAPPPQQNHQPPFHAEFAGGMPFGRLLGPAGEQFIEQTPWANPNHPSHQAYQAQQRQNSHQEGPVQAVFAPGPRRHSHQLGGLFSSSTTTVLNGDSPSAVQKAHSSGGHDTIKAAKMLAEQANKRDTVAPA</sequence>
<evidence type="ECO:0000313" key="8">
    <source>
        <dbReference type="EMBL" id="KAK0746370.1"/>
    </source>
</evidence>
<feature type="compositionally biased region" description="Acidic residues" evidence="7">
    <location>
        <begin position="150"/>
        <end position="162"/>
    </location>
</feature>
<feature type="compositionally biased region" description="Polar residues" evidence="7">
    <location>
        <begin position="197"/>
        <end position="210"/>
    </location>
</feature>
<evidence type="ECO:0000313" key="9">
    <source>
        <dbReference type="Proteomes" id="UP001172155"/>
    </source>
</evidence>
<name>A0AA40K578_9PEZI</name>
<dbReference type="EMBL" id="JAUKUD010000004">
    <property type="protein sequence ID" value="KAK0746370.1"/>
    <property type="molecule type" value="Genomic_DNA"/>
</dbReference>
<feature type="compositionally biased region" description="Basic and acidic residues" evidence="7">
    <location>
        <begin position="33"/>
        <end position="49"/>
    </location>
</feature>
<keyword evidence="5" id="KW-0539">Nucleus</keyword>
<organism evidence="8 9">
    <name type="scientific">Schizothecium vesticola</name>
    <dbReference type="NCBI Taxonomy" id="314040"/>
    <lineage>
        <taxon>Eukaryota</taxon>
        <taxon>Fungi</taxon>
        <taxon>Dikarya</taxon>
        <taxon>Ascomycota</taxon>
        <taxon>Pezizomycotina</taxon>
        <taxon>Sordariomycetes</taxon>
        <taxon>Sordariomycetidae</taxon>
        <taxon>Sordariales</taxon>
        <taxon>Schizotheciaceae</taxon>
        <taxon>Schizothecium</taxon>
    </lineage>
</organism>
<evidence type="ECO:0000256" key="3">
    <source>
        <dbReference type="ARBA" id="ARBA00023015"/>
    </source>
</evidence>
<feature type="compositionally biased region" description="Basic residues" evidence="7">
    <location>
        <begin position="301"/>
        <end position="314"/>
    </location>
</feature>
<keyword evidence="4" id="KW-0804">Transcription</keyword>
<evidence type="ECO:0000256" key="4">
    <source>
        <dbReference type="ARBA" id="ARBA00023163"/>
    </source>
</evidence>
<comment type="caution">
    <text evidence="8">The sequence shown here is derived from an EMBL/GenBank/DDBJ whole genome shotgun (WGS) entry which is preliminary data.</text>
</comment>
<keyword evidence="9" id="KW-1185">Reference proteome</keyword>
<feature type="compositionally biased region" description="Basic and acidic residues" evidence="7">
    <location>
        <begin position="87"/>
        <end position="102"/>
    </location>
</feature>
<evidence type="ECO:0000256" key="6">
    <source>
        <dbReference type="ARBA" id="ARBA00038256"/>
    </source>
</evidence>
<feature type="compositionally biased region" description="Acidic residues" evidence="7">
    <location>
        <begin position="245"/>
        <end position="257"/>
    </location>
</feature>
<keyword evidence="2" id="KW-0678">Repressor</keyword>
<keyword evidence="3" id="KW-0805">Transcription regulation</keyword>
<evidence type="ECO:0000256" key="1">
    <source>
        <dbReference type="ARBA" id="ARBA00004123"/>
    </source>
</evidence>
<dbReference type="Gene3D" id="1.20.5.1500">
    <property type="match status" value="1"/>
</dbReference>
<dbReference type="GO" id="GO:0010468">
    <property type="term" value="P:regulation of gene expression"/>
    <property type="evidence" value="ECO:0007669"/>
    <property type="project" value="UniProtKB-ARBA"/>
</dbReference>